<feature type="transmembrane region" description="Helical" evidence="2">
    <location>
        <begin position="6"/>
        <end position="26"/>
    </location>
</feature>
<name>A0A834DAM9_9CHIR</name>
<keyword evidence="2" id="KW-1133">Transmembrane helix</keyword>
<evidence type="ECO:0000256" key="2">
    <source>
        <dbReference type="SAM" id="Phobius"/>
    </source>
</evidence>
<keyword evidence="2" id="KW-0812">Transmembrane</keyword>
<sequence>MNRSILFWFILEKYFLFTGLSPFPIFTPKQGRCKNALSCYFWPTEDQQSAHRPAEGPRRRSLPGSPRLREPAGVGTASQGVLQRPSQNNSCYEKNLPKDRMITSVVYVVITLFFSSHSKHEEVFL</sequence>
<evidence type="ECO:0000313" key="4">
    <source>
        <dbReference type="Proteomes" id="UP000664940"/>
    </source>
</evidence>
<reference evidence="3 4" key="1">
    <citation type="journal article" date="2020" name="Nature">
        <title>Six reference-quality genomes reveal evolution of bat adaptations.</title>
        <authorList>
            <person name="Jebb D."/>
            <person name="Huang Z."/>
            <person name="Pippel M."/>
            <person name="Hughes G.M."/>
            <person name="Lavrichenko K."/>
            <person name="Devanna P."/>
            <person name="Winkler S."/>
            <person name="Jermiin L.S."/>
            <person name="Skirmuntt E.C."/>
            <person name="Katzourakis A."/>
            <person name="Burkitt-Gray L."/>
            <person name="Ray D.A."/>
            <person name="Sullivan K.A.M."/>
            <person name="Roscito J.G."/>
            <person name="Kirilenko B.M."/>
            <person name="Davalos L.M."/>
            <person name="Corthals A.P."/>
            <person name="Power M.L."/>
            <person name="Jones G."/>
            <person name="Ransome R.D."/>
            <person name="Dechmann D.K.N."/>
            <person name="Locatelli A.G."/>
            <person name="Puechmaille S.J."/>
            <person name="Fedrigo O."/>
            <person name="Jarvis E.D."/>
            <person name="Hiller M."/>
            <person name="Vernes S.C."/>
            <person name="Myers E.W."/>
            <person name="Teeling E.C."/>
        </authorList>
    </citation>
    <scope>NUCLEOTIDE SEQUENCE [LARGE SCALE GENOMIC DNA]</scope>
    <source>
        <strain evidence="3">Bat1K_MPI-CBG_1</strain>
    </source>
</reference>
<dbReference type="EMBL" id="JABVXQ010000016">
    <property type="protein sequence ID" value="KAF6073491.1"/>
    <property type="molecule type" value="Genomic_DNA"/>
</dbReference>
<feature type="region of interest" description="Disordered" evidence="1">
    <location>
        <begin position="46"/>
        <end position="90"/>
    </location>
</feature>
<dbReference type="Proteomes" id="UP000664940">
    <property type="component" value="Unassembled WGS sequence"/>
</dbReference>
<evidence type="ECO:0000256" key="1">
    <source>
        <dbReference type="SAM" id="MobiDB-lite"/>
    </source>
</evidence>
<keyword evidence="2" id="KW-0472">Membrane</keyword>
<gene>
    <name evidence="3" type="ORF">HJG60_009614</name>
</gene>
<evidence type="ECO:0000313" key="3">
    <source>
        <dbReference type="EMBL" id="KAF6073491.1"/>
    </source>
</evidence>
<dbReference type="AlphaFoldDB" id="A0A834DAM9"/>
<comment type="caution">
    <text evidence="3">The sequence shown here is derived from an EMBL/GenBank/DDBJ whole genome shotgun (WGS) entry which is preliminary data.</text>
</comment>
<organism evidence="3 4">
    <name type="scientific">Phyllostomus discolor</name>
    <name type="common">pale spear-nosed bat</name>
    <dbReference type="NCBI Taxonomy" id="89673"/>
    <lineage>
        <taxon>Eukaryota</taxon>
        <taxon>Metazoa</taxon>
        <taxon>Chordata</taxon>
        <taxon>Craniata</taxon>
        <taxon>Vertebrata</taxon>
        <taxon>Euteleostomi</taxon>
        <taxon>Mammalia</taxon>
        <taxon>Eutheria</taxon>
        <taxon>Laurasiatheria</taxon>
        <taxon>Chiroptera</taxon>
        <taxon>Yangochiroptera</taxon>
        <taxon>Phyllostomidae</taxon>
        <taxon>Phyllostominae</taxon>
        <taxon>Phyllostomus</taxon>
    </lineage>
</organism>
<feature type="compositionally biased region" description="Basic and acidic residues" evidence="1">
    <location>
        <begin position="48"/>
        <end position="58"/>
    </location>
</feature>
<proteinExistence type="predicted"/>
<accession>A0A834DAM9</accession>
<protein>
    <submittedName>
        <fullName evidence="3">Uncharacterized protein</fullName>
    </submittedName>
</protein>
<feature type="compositionally biased region" description="Polar residues" evidence="1">
    <location>
        <begin position="76"/>
        <end position="90"/>
    </location>
</feature>